<dbReference type="AlphaFoldDB" id="A0A1V1P3D3"/>
<dbReference type="InterPro" id="IPR013517">
    <property type="entry name" value="FG-GAP"/>
</dbReference>
<evidence type="ECO:0000256" key="2">
    <source>
        <dbReference type="ARBA" id="ARBA00022737"/>
    </source>
</evidence>
<evidence type="ECO:0008006" key="6">
    <source>
        <dbReference type="Google" id="ProtNLM"/>
    </source>
</evidence>
<dbReference type="PANTHER" id="PTHR36220">
    <property type="entry name" value="UNNAMED PRODUCT"/>
    <property type="match status" value="1"/>
</dbReference>
<evidence type="ECO:0000256" key="3">
    <source>
        <dbReference type="ARBA" id="ARBA00023180"/>
    </source>
</evidence>
<name>A0A1V1P3D3_9BACT</name>
<dbReference type="PANTHER" id="PTHR36220:SF1">
    <property type="entry name" value="GAMMA TUBULIN COMPLEX COMPONENT C-TERMINAL DOMAIN-CONTAINING PROTEIN"/>
    <property type="match status" value="1"/>
</dbReference>
<feature type="non-terminal residue" evidence="4">
    <location>
        <position position="170"/>
    </location>
</feature>
<sequence>MPDDGYSSDYFGESVAMDNDYIVVGAPYDDDTYTDQGSAYIYKRYGTNWQLEYKVYASDRAQSDYFGRSVSISEKWIIIGASHDDNSQTDQGSAYIFRRDGTQMAKLYASDYAASDLFGYAVSISGDYAAIGAYYDDDNFSNSGSVYIFHWDGSNWTQQDKLTVSDGYSS</sequence>
<evidence type="ECO:0000313" key="4">
    <source>
        <dbReference type="EMBL" id="ETR69314.1"/>
    </source>
</evidence>
<dbReference type="InterPro" id="IPR013519">
    <property type="entry name" value="Int_alpha_beta-p"/>
</dbReference>
<gene>
    <name evidence="4" type="ORF">OMM_09714</name>
</gene>
<keyword evidence="1" id="KW-0732">Signal</keyword>
<dbReference type="Pfam" id="PF14312">
    <property type="entry name" value="FG-GAP_2"/>
    <property type="match status" value="3"/>
</dbReference>
<dbReference type="InterPro" id="IPR028994">
    <property type="entry name" value="Integrin_alpha_N"/>
</dbReference>
<dbReference type="SMART" id="SM00191">
    <property type="entry name" value="Int_alpha"/>
    <property type="match status" value="3"/>
</dbReference>
<dbReference type="PROSITE" id="PS51470">
    <property type="entry name" value="FG_GAP"/>
    <property type="match status" value="1"/>
</dbReference>
<dbReference type="Gene3D" id="2.130.10.130">
    <property type="entry name" value="Integrin alpha, N-terminal"/>
    <property type="match status" value="1"/>
</dbReference>
<accession>A0A1V1P3D3</accession>
<dbReference type="Proteomes" id="UP000189670">
    <property type="component" value="Unassembled WGS sequence"/>
</dbReference>
<reference evidence="5" key="1">
    <citation type="submission" date="2012-11" db="EMBL/GenBank/DDBJ databases">
        <authorList>
            <person name="Lucero-Rivera Y.E."/>
            <person name="Tovar-Ramirez D."/>
        </authorList>
    </citation>
    <scope>NUCLEOTIDE SEQUENCE [LARGE SCALE GENOMIC DNA]</scope>
    <source>
        <strain evidence="5">Araruama</strain>
    </source>
</reference>
<evidence type="ECO:0000313" key="5">
    <source>
        <dbReference type="Proteomes" id="UP000189670"/>
    </source>
</evidence>
<protein>
    <recommendedName>
        <fullName evidence="6">PKD domain-containing protein</fullName>
    </recommendedName>
</protein>
<dbReference type="SUPFAM" id="SSF69318">
    <property type="entry name" value="Integrin alpha N-terminal domain"/>
    <property type="match status" value="1"/>
</dbReference>
<comment type="caution">
    <text evidence="4">The sequence shown here is derived from an EMBL/GenBank/DDBJ whole genome shotgun (WGS) entry which is preliminary data.</text>
</comment>
<keyword evidence="3" id="KW-0325">Glycoprotein</keyword>
<organism evidence="4 5">
    <name type="scientific">Candidatus Magnetoglobus multicellularis str. Araruama</name>
    <dbReference type="NCBI Taxonomy" id="890399"/>
    <lineage>
        <taxon>Bacteria</taxon>
        <taxon>Pseudomonadati</taxon>
        <taxon>Thermodesulfobacteriota</taxon>
        <taxon>Desulfobacteria</taxon>
        <taxon>Desulfobacterales</taxon>
        <taxon>Desulfobacteraceae</taxon>
        <taxon>Candidatus Magnetoglobus</taxon>
    </lineage>
</organism>
<proteinExistence type="predicted"/>
<keyword evidence="2" id="KW-0677">Repeat</keyword>
<evidence type="ECO:0000256" key="1">
    <source>
        <dbReference type="ARBA" id="ARBA00022729"/>
    </source>
</evidence>
<dbReference type="EMBL" id="ATBP01000676">
    <property type="protein sequence ID" value="ETR69314.1"/>
    <property type="molecule type" value="Genomic_DNA"/>
</dbReference>